<dbReference type="Pfam" id="PF01636">
    <property type="entry name" value="APH"/>
    <property type="match status" value="1"/>
</dbReference>
<evidence type="ECO:0000313" key="2">
    <source>
        <dbReference type="EMBL" id="WIM96426.1"/>
    </source>
</evidence>
<dbReference type="SUPFAM" id="SSF56112">
    <property type="entry name" value="Protein kinase-like (PK-like)"/>
    <property type="match status" value="1"/>
</dbReference>
<proteinExistence type="predicted"/>
<gene>
    <name evidence="2" type="ORF">ACTOB_008620</name>
</gene>
<keyword evidence="3" id="KW-1185">Reference proteome</keyword>
<name>A0ABY8WEY2_9ACTN</name>
<dbReference type="InterPro" id="IPR011009">
    <property type="entry name" value="Kinase-like_dom_sf"/>
</dbReference>
<dbReference type="InterPro" id="IPR002575">
    <property type="entry name" value="Aminoglycoside_PTrfase"/>
</dbReference>
<accession>A0ABY8WEY2</accession>
<protein>
    <recommendedName>
        <fullName evidence="1">Aminoglycoside phosphotransferase domain-containing protein</fullName>
    </recommendedName>
</protein>
<reference evidence="2 3" key="1">
    <citation type="submission" date="2023-06" db="EMBL/GenBank/DDBJ databases">
        <authorList>
            <person name="Yushchuk O."/>
            <person name="Binda E."/>
            <person name="Ruckert-Reed C."/>
            <person name="Fedorenko V."/>
            <person name="Kalinowski J."/>
            <person name="Marinelli F."/>
        </authorList>
    </citation>
    <scope>NUCLEOTIDE SEQUENCE [LARGE SCALE GENOMIC DNA]</scope>
    <source>
        <strain evidence="2 3">NRRL 3884</strain>
    </source>
</reference>
<evidence type="ECO:0000313" key="3">
    <source>
        <dbReference type="Proteomes" id="UP001240150"/>
    </source>
</evidence>
<dbReference type="Gene3D" id="3.90.1200.10">
    <property type="match status" value="1"/>
</dbReference>
<dbReference type="EMBL" id="CP126980">
    <property type="protein sequence ID" value="WIM96426.1"/>
    <property type="molecule type" value="Genomic_DNA"/>
</dbReference>
<feature type="domain" description="Aminoglycoside phosphotransferase" evidence="1">
    <location>
        <begin position="59"/>
        <end position="206"/>
    </location>
</feature>
<evidence type="ECO:0000259" key="1">
    <source>
        <dbReference type="Pfam" id="PF01636"/>
    </source>
</evidence>
<dbReference type="Proteomes" id="UP001240150">
    <property type="component" value="Chromosome"/>
</dbReference>
<sequence>MPVTGGVAEWRETAPSALDGLLGADDLENLRRVLPQDPCRAILPRLVAGAATWRPVDDSWLAFDAVLGLAPDAAGALGDRFRKVGAYLRRLHAVAVPGDLPATGRQLPRDITMRERIDDVRRWLSAELPIAMPRPSPLPPVLVHGRFSLGVITWNDPPIVLGWREAGCGEPAVDLAQLLGELAEIHSTVRSGDPVVRAAASAFVAGYARDDRIPRLCATRLHGHIVRTVVEHAALRAVTTGVREPALMLVRLVSAGLPAFTAGFADRLEPCGRECGC</sequence>
<organism evidence="2 3">
    <name type="scientific">Actinoplanes oblitus</name>
    <dbReference type="NCBI Taxonomy" id="3040509"/>
    <lineage>
        <taxon>Bacteria</taxon>
        <taxon>Bacillati</taxon>
        <taxon>Actinomycetota</taxon>
        <taxon>Actinomycetes</taxon>
        <taxon>Micromonosporales</taxon>
        <taxon>Micromonosporaceae</taxon>
        <taxon>Actinoplanes</taxon>
    </lineage>
</organism>
<dbReference type="RefSeq" id="WP_284917708.1">
    <property type="nucleotide sequence ID" value="NZ_CP126980.1"/>
</dbReference>